<organism evidence="7 8">
    <name type="scientific">Euphydryas editha</name>
    <name type="common">Edith's checkerspot</name>
    <dbReference type="NCBI Taxonomy" id="104508"/>
    <lineage>
        <taxon>Eukaryota</taxon>
        <taxon>Metazoa</taxon>
        <taxon>Ecdysozoa</taxon>
        <taxon>Arthropoda</taxon>
        <taxon>Hexapoda</taxon>
        <taxon>Insecta</taxon>
        <taxon>Pterygota</taxon>
        <taxon>Neoptera</taxon>
        <taxon>Endopterygota</taxon>
        <taxon>Lepidoptera</taxon>
        <taxon>Glossata</taxon>
        <taxon>Ditrysia</taxon>
        <taxon>Papilionoidea</taxon>
        <taxon>Nymphalidae</taxon>
        <taxon>Nymphalinae</taxon>
        <taxon>Euphydryas</taxon>
    </lineage>
</organism>
<comment type="subcellular location">
    <subcellularLocation>
        <location evidence="1">Membrane</location>
        <topology evidence="1">Multi-pass membrane protein</topology>
    </subcellularLocation>
</comment>
<feature type="transmembrane region" description="Helical" evidence="5">
    <location>
        <begin position="56"/>
        <end position="77"/>
    </location>
</feature>
<dbReference type="InterPro" id="IPR020846">
    <property type="entry name" value="MFS_dom"/>
</dbReference>
<dbReference type="Proteomes" id="UP001153954">
    <property type="component" value="Unassembled WGS sequence"/>
</dbReference>
<accession>A0AAU9UQX7</accession>
<sequence length="476" mass="52972">MSCVKDIFLWRQSLVLLSDCIHSVGTGLMLSFPAVLNPSILSPKSSEFTVTPDEASWIAASHGFAGVFGFCIIPPLMQIFGRKFAFFCMNILVGVGFLIFYLANSAAALYAARIIQGLALCGVYITAIVLAEYCHPKRRGMFITIKKASVAIGSLMCHALALYWTWRQIALIAIFPHIASFIVTCLWHESPAFLAMKGRYDKCDEAYIYLHGDTPKNRKDLEELITAQQERRQKSKHEKKDRLLVFLKQLLQKDFLRSFTIVSILTMIIDACGRYYMLAYIVEILVEITGDKSVAVYCTVGSDVLTIIALSMSCFIIRSFKRRTILFTAGTLSVLLMFSTSLLTFLKTGYGISILSWLTPVIILLNVFIVNAGVVPVCFTIIGEILPLEHKGIGACTTGIVFTILYALVMKLTPMMMEKTGIVGTFSIYGVCVLVGLVTLYFVLNETKDKTLLEIENEIKGNKKESAIPNNKRLLS</sequence>
<dbReference type="GO" id="GO:0016020">
    <property type="term" value="C:membrane"/>
    <property type="evidence" value="ECO:0007669"/>
    <property type="project" value="UniProtKB-SubCell"/>
</dbReference>
<feature type="transmembrane region" description="Helical" evidence="5">
    <location>
        <begin position="143"/>
        <end position="163"/>
    </location>
</feature>
<feature type="transmembrane region" description="Helical" evidence="5">
    <location>
        <begin position="84"/>
        <end position="103"/>
    </location>
</feature>
<keyword evidence="4 5" id="KW-0472">Membrane</keyword>
<dbReference type="Pfam" id="PF00083">
    <property type="entry name" value="Sugar_tr"/>
    <property type="match status" value="1"/>
</dbReference>
<feature type="transmembrane region" description="Helical" evidence="5">
    <location>
        <begin position="109"/>
        <end position="131"/>
    </location>
</feature>
<evidence type="ECO:0000313" key="8">
    <source>
        <dbReference type="Proteomes" id="UP001153954"/>
    </source>
</evidence>
<evidence type="ECO:0000256" key="5">
    <source>
        <dbReference type="SAM" id="Phobius"/>
    </source>
</evidence>
<comment type="caution">
    <text evidence="7">The sequence shown here is derived from an EMBL/GenBank/DDBJ whole genome shotgun (WGS) entry which is preliminary data.</text>
</comment>
<feature type="transmembrane region" description="Helical" evidence="5">
    <location>
        <begin position="324"/>
        <end position="345"/>
    </location>
</feature>
<evidence type="ECO:0000256" key="3">
    <source>
        <dbReference type="ARBA" id="ARBA00022989"/>
    </source>
</evidence>
<evidence type="ECO:0000256" key="1">
    <source>
        <dbReference type="ARBA" id="ARBA00004141"/>
    </source>
</evidence>
<dbReference type="PROSITE" id="PS50850">
    <property type="entry name" value="MFS"/>
    <property type="match status" value="1"/>
</dbReference>
<reference evidence="7" key="1">
    <citation type="submission" date="2022-03" db="EMBL/GenBank/DDBJ databases">
        <authorList>
            <person name="Tunstrom K."/>
        </authorList>
    </citation>
    <scope>NUCLEOTIDE SEQUENCE</scope>
</reference>
<keyword evidence="8" id="KW-1185">Reference proteome</keyword>
<feature type="transmembrane region" description="Helical" evidence="5">
    <location>
        <begin position="258"/>
        <end position="282"/>
    </location>
</feature>
<dbReference type="SUPFAM" id="SSF103473">
    <property type="entry name" value="MFS general substrate transporter"/>
    <property type="match status" value="1"/>
</dbReference>
<feature type="transmembrane region" description="Helical" evidence="5">
    <location>
        <begin position="294"/>
        <end position="317"/>
    </location>
</feature>
<dbReference type="InterPro" id="IPR050549">
    <property type="entry name" value="MFS_Trehalose_Transporter"/>
</dbReference>
<evidence type="ECO:0000313" key="7">
    <source>
        <dbReference type="EMBL" id="CAH2099260.1"/>
    </source>
</evidence>
<dbReference type="AlphaFoldDB" id="A0AAU9UQX7"/>
<protein>
    <recommendedName>
        <fullName evidence="6">Major facilitator superfamily (MFS) profile domain-containing protein</fullName>
    </recommendedName>
</protein>
<proteinExistence type="predicted"/>
<feature type="transmembrane region" description="Helical" evidence="5">
    <location>
        <begin position="393"/>
        <end position="410"/>
    </location>
</feature>
<dbReference type="EMBL" id="CAKOGL010000021">
    <property type="protein sequence ID" value="CAH2099260.1"/>
    <property type="molecule type" value="Genomic_DNA"/>
</dbReference>
<feature type="transmembrane region" description="Helical" evidence="5">
    <location>
        <begin position="422"/>
        <end position="444"/>
    </location>
</feature>
<evidence type="ECO:0000256" key="4">
    <source>
        <dbReference type="ARBA" id="ARBA00023136"/>
    </source>
</evidence>
<feature type="transmembrane region" description="Helical" evidence="5">
    <location>
        <begin position="14"/>
        <end position="36"/>
    </location>
</feature>
<feature type="domain" description="Major facilitator superfamily (MFS) profile" evidence="6">
    <location>
        <begin position="11"/>
        <end position="448"/>
    </location>
</feature>
<evidence type="ECO:0000256" key="2">
    <source>
        <dbReference type="ARBA" id="ARBA00022692"/>
    </source>
</evidence>
<keyword evidence="3 5" id="KW-1133">Transmembrane helix</keyword>
<keyword evidence="2 5" id="KW-0812">Transmembrane</keyword>
<dbReference type="Gene3D" id="1.20.1250.20">
    <property type="entry name" value="MFS general substrate transporter like domains"/>
    <property type="match status" value="1"/>
</dbReference>
<dbReference type="GO" id="GO:0022857">
    <property type="term" value="F:transmembrane transporter activity"/>
    <property type="evidence" value="ECO:0007669"/>
    <property type="project" value="InterPro"/>
</dbReference>
<evidence type="ECO:0000259" key="6">
    <source>
        <dbReference type="PROSITE" id="PS50850"/>
    </source>
</evidence>
<dbReference type="InterPro" id="IPR036259">
    <property type="entry name" value="MFS_trans_sf"/>
</dbReference>
<dbReference type="InterPro" id="IPR005828">
    <property type="entry name" value="MFS_sugar_transport-like"/>
</dbReference>
<feature type="transmembrane region" description="Helical" evidence="5">
    <location>
        <begin position="357"/>
        <end position="381"/>
    </location>
</feature>
<name>A0AAU9UQX7_EUPED</name>
<gene>
    <name evidence="7" type="ORF">EEDITHA_LOCUS14268</name>
</gene>
<dbReference type="PANTHER" id="PTHR48021:SF1">
    <property type="entry name" value="GH07001P-RELATED"/>
    <property type="match status" value="1"/>
</dbReference>
<dbReference type="PANTHER" id="PTHR48021">
    <property type="match status" value="1"/>
</dbReference>
<feature type="transmembrane region" description="Helical" evidence="5">
    <location>
        <begin position="169"/>
        <end position="187"/>
    </location>
</feature>